<comment type="caution">
    <text evidence="3">The sequence shown here is derived from an EMBL/GenBank/DDBJ whole genome shotgun (WGS) entry which is preliminary data.</text>
</comment>
<dbReference type="Proteomes" id="UP001196980">
    <property type="component" value="Unassembled WGS sequence"/>
</dbReference>
<evidence type="ECO:0000313" key="4">
    <source>
        <dbReference type="Proteomes" id="UP001196980"/>
    </source>
</evidence>
<dbReference type="Pfam" id="PF00990">
    <property type="entry name" value="GGDEF"/>
    <property type="match status" value="1"/>
</dbReference>
<dbReference type="RefSeq" id="WP_218251485.1">
    <property type="nucleotide sequence ID" value="NZ_JABXWD010000053.1"/>
</dbReference>
<dbReference type="InterPro" id="IPR050469">
    <property type="entry name" value="Diguanylate_Cyclase"/>
</dbReference>
<dbReference type="SMART" id="SM00267">
    <property type="entry name" value="GGDEF"/>
    <property type="match status" value="1"/>
</dbReference>
<dbReference type="PANTHER" id="PTHR45138">
    <property type="entry name" value="REGULATORY COMPONENTS OF SENSORY TRANSDUCTION SYSTEM"/>
    <property type="match status" value="1"/>
</dbReference>
<dbReference type="CDD" id="cd01949">
    <property type="entry name" value="GGDEF"/>
    <property type="match status" value="1"/>
</dbReference>
<evidence type="ECO:0000313" key="3">
    <source>
        <dbReference type="EMBL" id="MBV6340869.1"/>
    </source>
</evidence>
<gene>
    <name evidence="3" type="ORF">HWQ67_04665</name>
</gene>
<dbReference type="EMBL" id="JABXWD010000053">
    <property type="protein sequence ID" value="MBV6340869.1"/>
    <property type="molecule type" value="Genomic_DNA"/>
</dbReference>
<accession>A0ABS6RXV9</accession>
<protein>
    <recommendedName>
        <fullName evidence="1">diguanylate cyclase</fullName>
        <ecNumber evidence="1">2.7.7.65</ecNumber>
    </recommendedName>
</protein>
<evidence type="ECO:0000259" key="2">
    <source>
        <dbReference type="PROSITE" id="PS50887"/>
    </source>
</evidence>
<keyword evidence="4" id="KW-1185">Reference proteome</keyword>
<dbReference type="InterPro" id="IPR000160">
    <property type="entry name" value="GGDEF_dom"/>
</dbReference>
<reference evidence="3 4" key="1">
    <citation type="journal article" date="2020" name="J Geophys Res Biogeosci">
        <title>Magnetotaxis as an Adaptation to Enable Bacterial Shuttling of Microbial Sulfur and Sulfur Cycling Across Aquatic Oxic#Anoxic Interfaces.</title>
        <authorList>
            <person name="Li J."/>
            <person name="Liu P."/>
            <person name="Wang J."/>
            <person name="Roberts A.P."/>
            <person name="Pan Y."/>
        </authorList>
    </citation>
    <scope>NUCLEOTIDE SEQUENCE [LARGE SCALE GENOMIC DNA]</scope>
    <source>
        <strain evidence="3 4">MYR-1_YQ</strain>
    </source>
</reference>
<dbReference type="PANTHER" id="PTHR45138:SF9">
    <property type="entry name" value="DIGUANYLATE CYCLASE DGCM-RELATED"/>
    <property type="match status" value="1"/>
</dbReference>
<dbReference type="NCBIfam" id="TIGR00254">
    <property type="entry name" value="GGDEF"/>
    <property type="match status" value="1"/>
</dbReference>
<dbReference type="PROSITE" id="PS50887">
    <property type="entry name" value="GGDEF"/>
    <property type="match status" value="1"/>
</dbReference>
<organism evidence="3 4">
    <name type="scientific">Candidatus Magnetobacterium casense</name>
    <dbReference type="NCBI Taxonomy" id="1455061"/>
    <lineage>
        <taxon>Bacteria</taxon>
        <taxon>Pseudomonadati</taxon>
        <taxon>Nitrospirota</taxon>
        <taxon>Thermodesulfovibrionia</taxon>
        <taxon>Thermodesulfovibrionales</taxon>
        <taxon>Candidatus Magnetobacteriaceae</taxon>
        <taxon>Candidatus Magnetobacterium</taxon>
    </lineage>
</organism>
<proteinExistence type="predicted"/>
<evidence type="ECO:0000256" key="1">
    <source>
        <dbReference type="ARBA" id="ARBA00012528"/>
    </source>
</evidence>
<dbReference type="EC" id="2.7.7.65" evidence="1"/>
<name>A0ABS6RXV9_9BACT</name>
<sequence>MVETLMWRQFADNQTGLLSKGGVIKQFGSIIRTIKRQERGKASATDDSGNLFSSYAVFFIDIAGMKHLNETLGVKRGDMLIIKIADLLTNTFTRSTDLCCRWEDDDFVVITINTSKDDAIRLLEKVEEGLSEEVYLNIGLCIFPDNASVLESISRTEEVMKKVKQQVKDSIDGSTKKINISVGL</sequence>
<feature type="domain" description="GGDEF" evidence="2">
    <location>
        <begin position="53"/>
        <end position="176"/>
    </location>
</feature>